<dbReference type="RefSeq" id="WP_134436167.1">
    <property type="nucleotide sequence ID" value="NZ_SOML01000004.1"/>
</dbReference>
<feature type="active site" description="Nucleophile" evidence="8">
    <location>
        <position position="992"/>
    </location>
</feature>
<dbReference type="AlphaFoldDB" id="A0A4Y8L3Z5"/>
<dbReference type="SUPFAM" id="SSF82171">
    <property type="entry name" value="DPP6 N-terminal domain-like"/>
    <property type="match status" value="2"/>
</dbReference>
<dbReference type="InterPro" id="IPR036034">
    <property type="entry name" value="PDZ_sf"/>
</dbReference>
<feature type="chain" id="PRO_5021291533" description="Tricorn protease homolog" evidence="10">
    <location>
        <begin position="20"/>
        <end position="1085"/>
    </location>
</feature>
<dbReference type="InterPro" id="IPR011659">
    <property type="entry name" value="WD40"/>
</dbReference>
<dbReference type="SUPFAM" id="SSF50156">
    <property type="entry name" value="PDZ domain-like"/>
    <property type="match status" value="1"/>
</dbReference>
<evidence type="ECO:0000259" key="12">
    <source>
        <dbReference type="Pfam" id="PF14684"/>
    </source>
</evidence>
<reference evidence="13 14" key="1">
    <citation type="submission" date="2019-03" db="EMBL/GenBank/DDBJ databases">
        <title>San Antonio Military Medical Center submission to MRSN (WRAIR), pending publication.</title>
        <authorList>
            <person name="Blyth D.M."/>
            <person name="Mccarthy S.L."/>
            <person name="Schall S.E."/>
            <person name="Stam J.A."/>
            <person name="Ong A.C."/>
            <person name="Mcgann P.T."/>
        </authorList>
    </citation>
    <scope>NUCLEOTIDE SEQUENCE [LARGE SCALE GENOMIC DNA]</scope>
    <source>
        <strain evidence="13 14">MRSN571793</strain>
    </source>
</reference>
<dbReference type="InterPro" id="IPR028204">
    <property type="entry name" value="Tricorn_C1"/>
</dbReference>
<dbReference type="InterPro" id="IPR005151">
    <property type="entry name" value="Tail-specific_protease"/>
</dbReference>
<evidence type="ECO:0000256" key="1">
    <source>
        <dbReference type="ARBA" id="ARBA00004496"/>
    </source>
</evidence>
<comment type="subcellular location">
    <subcellularLocation>
        <location evidence="1 7">Cytoplasm</location>
    </subcellularLocation>
</comment>
<dbReference type="Gene3D" id="3.90.226.10">
    <property type="entry name" value="2-enoyl-CoA Hydratase, Chain A, domain 1"/>
    <property type="match status" value="1"/>
</dbReference>
<evidence type="ECO:0000256" key="4">
    <source>
        <dbReference type="ARBA" id="ARBA00022670"/>
    </source>
</evidence>
<feature type="active site" description="Charge relay system" evidence="8">
    <location>
        <position position="776"/>
    </location>
</feature>
<dbReference type="GO" id="GO:0008236">
    <property type="term" value="F:serine-type peptidase activity"/>
    <property type="evidence" value="ECO:0007669"/>
    <property type="project" value="UniProtKB-UniRule"/>
</dbReference>
<dbReference type="PANTHER" id="PTHR43253:SF1">
    <property type="entry name" value="TRICORN PROTEASE HOMOLOG 2-RELATED"/>
    <property type="match status" value="1"/>
</dbReference>
<evidence type="ECO:0000256" key="5">
    <source>
        <dbReference type="ARBA" id="ARBA00022801"/>
    </source>
</evidence>
<sequence length="1085" mass="123053">MKYYLFMAFMLLFGAIAKAQESPLWMRYCSISPDGNYIAFSYKGDIYKVAVGGGRALQLTTHPAQDTRPVWSPDAKSIAFASDREGSFDVFLVSSEGGTPTRLTSNSVAEYPIVFKDAAHVLYTANVLQDDKDSQFPSGQFPQIYEVSVSGGRPQMFSSLTMEEISIAPDGKSLLYQDKKGYEDPFRKRHQSSITRDIWLCQLGKDRAYQKITTFRGEDRNPVWNATGQSFYYLSEQNGSFNVYKRDLSTSKDTQLTSFSNNPVRFLSSSKQGLLCFSYDGEIYTMKEGGQPSKVDIKIVTDNQENKLKYINFSNGAQEMAVSPSGKEVAFIIRGDVFVSSVEYGTTKRITSTPDQERNVSFSPDGRSVLYAAERGGVWNIYQTTLSRKEDASFVYAKEFKEEQLTKSDKASFQPLYSPDGKEIAFLENRTTLKVLNLASRKERTVLDGKFNYSYSDGDQWYQWSPDSKWVMTEYIGIGGWNSIDMALVKADGSGEVKDLTESGYTDANGRFVQDGKAMLWFSDRAGYRSHGSWGAYMDAYIMFFDNEAYDKFRMDKEELAQLEDQEKKDKKKKDDDKAKADKDKKGKKDDKPADDKKSKDVKPLTFDFENSKDRVIRLTPNSSSIADALLNKKGDKLYYLSRFEKDYDLWVYDLKDKSSKVLLKGAGAGRLQTDSIEKNILLLAGDKLQKIDMEKGTVTPIKINAQFEYQPESERAYIFEHVWRQIKDKFYVTDLHGVDWDTYKKTYERFLPHISNNYDFSEMLSEMLGELNGSHTGARYYAPAAPMQTAYLGAYFDTAYDGEGLKVSEVIKQGPLTIASSKITSGSIILKIDNQPIEKGQDYFPLLAGKVGKKVLLTYKVTPSAKDSEIWVKPISAGEQSDLLYKRWVEQRREIVDKLSGGRIGYVHVRGMNSDSFREVYSDLLGRYRNKEAVVIDTRHNGGGWLHDDLVTLLSGKEYQRFEPRGQYIGSDPYNKWLKPSVVLMCEDNYSNAHGFPWLYKELKVGKLIGAPVPGTMTAVWWERQIDPSLVFGVPQVAVKDMRGNYLENQELQPDIEVYNDPASSLQGRDLQLEKAVNVLLGKN</sequence>
<keyword evidence="3 7" id="KW-0963">Cytoplasm</keyword>
<dbReference type="GO" id="GO:0006508">
    <property type="term" value="P:proteolysis"/>
    <property type="evidence" value="ECO:0007669"/>
    <property type="project" value="UniProtKB-UniRule"/>
</dbReference>
<feature type="active site" description="Charge relay system" evidence="8">
    <location>
        <position position="1049"/>
    </location>
</feature>
<comment type="function">
    <text evidence="7">Degrades oligopeptides.</text>
</comment>
<keyword evidence="10" id="KW-0732">Signal</keyword>
<feature type="domain" description="Tail specific protease" evidence="11">
    <location>
        <begin position="904"/>
        <end position="1059"/>
    </location>
</feature>
<evidence type="ECO:0000256" key="8">
    <source>
        <dbReference type="PIRSR" id="PIRSR036421-1"/>
    </source>
</evidence>
<dbReference type="SUPFAM" id="SSF52096">
    <property type="entry name" value="ClpP/crotonase"/>
    <property type="match status" value="1"/>
</dbReference>
<dbReference type="PIRSF" id="PIRSF036421">
    <property type="entry name" value="Tricorn_protease"/>
    <property type="match status" value="1"/>
</dbReference>
<dbReference type="Gene3D" id="2.120.10.60">
    <property type="entry name" value="Tricorn protease N-terminal domain"/>
    <property type="match status" value="2"/>
</dbReference>
<dbReference type="EC" id="3.4.21.-" evidence="7"/>
<keyword evidence="14" id="KW-1185">Reference proteome</keyword>
<dbReference type="GO" id="GO:0005737">
    <property type="term" value="C:cytoplasm"/>
    <property type="evidence" value="ECO:0007669"/>
    <property type="project" value="UniProtKB-SubCell"/>
</dbReference>
<organism evidence="13 14">
    <name type="scientific">Dysgonomonas capnocytophagoides</name>
    <dbReference type="NCBI Taxonomy" id="45254"/>
    <lineage>
        <taxon>Bacteria</taxon>
        <taxon>Pseudomonadati</taxon>
        <taxon>Bacteroidota</taxon>
        <taxon>Bacteroidia</taxon>
        <taxon>Bacteroidales</taxon>
        <taxon>Dysgonomonadaceae</taxon>
        <taxon>Dysgonomonas</taxon>
    </lineage>
</organism>
<dbReference type="InterPro" id="IPR029045">
    <property type="entry name" value="ClpP/crotonase-like_dom_sf"/>
</dbReference>
<proteinExistence type="inferred from homology"/>
<feature type="domain" description="Tricorn protease C1" evidence="12">
    <location>
        <begin position="712"/>
        <end position="770"/>
    </location>
</feature>
<feature type="signal peptide" evidence="10">
    <location>
        <begin position="1"/>
        <end position="19"/>
    </location>
</feature>
<protein>
    <recommendedName>
        <fullName evidence="7">Tricorn protease homolog</fullName>
        <ecNumber evidence="7">3.4.21.-</ecNumber>
    </recommendedName>
</protein>
<keyword evidence="6 7" id="KW-0720">Serine protease</keyword>
<feature type="region of interest" description="Disordered" evidence="9">
    <location>
        <begin position="564"/>
        <end position="601"/>
    </location>
</feature>
<accession>A0A4Y8L3Z5</accession>
<evidence type="ECO:0000256" key="7">
    <source>
        <dbReference type="PIRNR" id="PIRNR036421"/>
    </source>
</evidence>
<dbReference type="InterPro" id="IPR012393">
    <property type="entry name" value="Tricorn_protease"/>
</dbReference>
<evidence type="ECO:0000313" key="14">
    <source>
        <dbReference type="Proteomes" id="UP000297861"/>
    </source>
</evidence>
<dbReference type="Gene3D" id="2.30.42.10">
    <property type="match status" value="1"/>
</dbReference>
<gene>
    <name evidence="13" type="ORF">E2605_08770</name>
</gene>
<evidence type="ECO:0000256" key="2">
    <source>
        <dbReference type="ARBA" id="ARBA00008524"/>
    </source>
</evidence>
<dbReference type="Pfam" id="PF14684">
    <property type="entry name" value="Tricorn_C1"/>
    <property type="match status" value="1"/>
</dbReference>
<dbReference type="SUPFAM" id="SSF69304">
    <property type="entry name" value="Tricorn protease N-terminal domain"/>
    <property type="match status" value="1"/>
</dbReference>
<dbReference type="STRING" id="1121485.GCA_000426485_02975"/>
<evidence type="ECO:0000313" key="13">
    <source>
        <dbReference type="EMBL" id="TFD96894.1"/>
    </source>
</evidence>
<dbReference type="Pfam" id="PF07676">
    <property type="entry name" value="PD40"/>
    <property type="match status" value="3"/>
</dbReference>
<comment type="similarity">
    <text evidence="2 7">Belongs to the peptidase S41B family.</text>
</comment>
<dbReference type="OrthoDB" id="9815657at2"/>
<dbReference type="EMBL" id="SOML01000004">
    <property type="protein sequence ID" value="TFD96894.1"/>
    <property type="molecule type" value="Genomic_DNA"/>
</dbReference>
<name>A0A4Y8L3Z5_9BACT</name>
<evidence type="ECO:0000256" key="6">
    <source>
        <dbReference type="ARBA" id="ARBA00022825"/>
    </source>
</evidence>
<dbReference type="Pfam" id="PF03572">
    <property type="entry name" value="Peptidase_S41"/>
    <property type="match status" value="1"/>
</dbReference>
<evidence type="ECO:0000256" key="3">
    <source>
        <dbReference type="ARBA" id="ARBA00022490"/>
    </source>
</evidence>
<dbReference type="Gene3D" id="2.120.10.30">
    <property type="entry name" value="TolB, C-terminal domain"/>
    <property type="match status" value="1"/>
</dbReference>
<dbReference type="Proteomes" id="UP000297861">
    <property type="component" value="Unassembled WGS sequence"/>
</dbReference>
<dbReference type="PANTHER" id="PTHR43253">
    <property type="entry name" value="TRICORN PROTEASE HOMOLOG 2-RELATED"/>
    <property type="match status" value="1"/>
</dbReference>
<comment type="caution">
    <text evidence="13">The sequence shown here is derived from an EMBL/GenBank/DDBJ whole genome shotgun (WGS) entry which is preliminary data.</text>
</comment>
<dbReference type="InterPro" id="IPR011042">
    <property type="entry name" value="6-blade_b-propeller_TolB-like"/>
</dbReference>
<keyword evidence="4 7" id="KW-0645">Protease</keyword>
<evidence type="ECO:0000259" key="11">
    <source>
        <dbReference type="Pfam" id="PF03572"/>
    </source>
</evidence>
<dbReference type="CDD" id="cd07562">
    <property type="entry name" value="Peptidase_S41_TRI"/>
    <property type="match status" value="1"/>
</dbReference>
<evidence type="ECO:0000256" key="10">
    <source>
        <dbReference type="SAM" id="SignalP"/>
    </source>
</evidence>
<dbReference type="Pfam" id="PF26549">
    <property type="entry name" value="Tricorn_N"/>
    <property type="match status" value="1"/>
</dbReference>
<evidence type="ECO:0000256" key="9">
    <source>
        <dbReference type="SAM" id="MobiDB-lite"/>
    </source>
</evidence>
<dbReference type="Gene3D" id="3.30.750.44">
    <property type="match status" value="1"/>
</dbReference>
<keyword evidence="5 7" id="KW-0378">Hydrolase</keyword>